<gene>
    <name evidence="1" type="ORF">ACGSLL_00375</name>
</gene>
<dbReference type="Gene3D" id="3.40.1170.40">
    <property type="entry name" value="Protein of unknown function DUF3203"/>
    <property type="match status" value="1"/>
</dbReference>
<evidence type="ECO:0000313" key="2">
    <source>
        <dbReference type="Proteomes" id="UP001605918"/>
    </source>
</evidence>
<proteinExistence type="predicted"/>
<accession>A0ABW7D3Y0</accession>
<dbReference type="InterPro" id="IPR021564">
    <property type="entry name" value="DUF3203"/>
</dbReference>
<organism evidence="1 2">
    <name type="scientific">Pseudomonas retamae</name>
    <dbReference type="NCBI Taxonomy" id="702110"/>
    <lineage>
        <taxon>Bacteria</taxon>
        <taxon>Pseudomonadati</taxon>
        <taxon>Pseudomonadota</taxon>
        <taxon>Gammaproteobacteria</taxon>
        <taxon>Pseudomonadales</taxon>
        <taxon>Pseudomonadaceae</taxon>
        <taxon>Pseudomonas</taxon>
    </lineage>
</organism>
<name>A0ABW7D3Y0_9PSED</name>
<reference evidence="1 2" key="1">
    <citation type="submission" date="2024-10" db="EMBL/GenBank/DDBJ databases">
        <title>Whole genome of Pseudomonas sp Strain RB5.</title>
        <authorList>
            <person name="Selami N."/>
        </authorList>
    </citation>
    <scope>NUCLEOTIDE SEQUENCE [LARGE SCALE GENOMIC DNA]</scope>
    <source>
        <strain evidence="1 2">RB5</strain>
    </source>
</reference>
<keyword evidence="2" id="KW-1185">Reference proteome</keyword>
<sequence>MPVRIDETNPEQKVCFFTVEHGEEIRLCSDLTVITDTDKAMSAVDIEGQRIYLTEAEVDALTVAGAKDGREHVKADTGDSVV</sequence>
<dbReference type="InterPro" id="IPR038079">
    <property type="entry name" value="PA2021-like_sf"/>
</dbReference>
<dbReference type="Pfam" id="PF11462">
    <property type="entry name" value="DUF3203"/>
    <property type="match status" value="1"/>
</dbReference>
<comment type="caution">
    <text evidence="1">The sequence shown here is derived from an EMBL/GenBank/DDBJ whole genome shotgun (WGS) entry which is preliminary data.</text>
</comment>
<protein>
    <submittedName>
        <fullName evidence="1">DUF3203 family protein</fullName>
    </submittedName>
</protein>
<dbReference type="RefSeq" id="WP_394502032.1">
    <property type="nucleotide sequence ID" value="NZ_JBIEIL010000001.1"/>
</dbReference>
<dbReference type="SUPFAM" id="SSF141447">
    <property type="entry name" value="PA2021-like"/>
    <property type="match status" value="1"/>
</dbReference>
<dbReference type="EMBL" id="JBIEIL010000001">
    <property type="protein sequence ID" value="MFG6202792.1"/>
    <property type="molecule type" value="Genomic_DNA"/>
</dbReference>
<dbReference type="Proteomes" id="UP001605918">
    <property type="component" value="Unassembled WGS sequence"/>
</dbReference>
<evidence type="ECO:0000313" key="1">
    <source>
        <dbReference type="EMBL" id="MFG6202792.1"/>
    </source>
</evidence>